<evidence type="ECO:0000259" key="2">
    <source>
        <dbReference type="Pfam" id="PF04230"/>
    </source>
</evidence>
<dbReference type="NCBIfam" id="TIGR03609">
    <property type="entry name" value="S_layer_CsaB"/>
    <property type="match status" value="1"/>
</dbReference>
<dbReference type="PANTHER" id="PTHR36836:SF1">
    <property type="entry name" value="COLANIC ACID BIOSYNTHESIS PROTEIN WCAK"/>
    <property type="match status" value="1"/>
</dbReference>
<evidence type="ECO:0000313" key="3">
    <source>
        <dbReference type="EMBL" id="KAB3534173.1"/>
    </source>
</evidence>
<dbReference type="GO" id="GO:0016740">
    <property type="term" value="F:transferase activity"/>
    <property type="evidence" value="ECO:0007669"/>
    <property type="project" value="UniProtKB-KW"/>
</dbReference>
<comment type="caution">
    <text evidence="3">The sequence shown here is derived from an EMBL/GenBank/DDBJ whole genome shotgun (WGS) entry which is preliminary data.</text>
</comment>
<accession>A0A6I0FAH4</accession>
<keyword evidence="3" id="KW-0808">Transferase</keyword>
<dbReference type="OrthoDB" id="3199616at2"/>
<sequence length="369" mass="41938">MSGEEEQRMKVFLFGYYGFQNTGDEAILEVIVEQLKKSINDVEITAMTYKAKDTEDKYNIKAVSRNDFTKVLRAIKESDIVISGGGSILQDVTSSRSLIYYLAIVYVAKKMGKKVMFYGNGFGPVKNTINRRLAAYVINNVDSITVRDFESKELMKSIGVNKNITVTGDTAFNLQLLDQHLIDIILQQEDISKEKRLIGISVRSWKEEAHKEVVAQIADYLNKMNYQVIFIPMQYPDDIKISYEIAAMMGTKAKILDKYYTPKEILSIISSFHLLIGMRLHALIFAAIALVPMVGLEYDPKINSFLKIVSQQNGGNVEKLDFIHLCTIIEGVLNNRESYIEKLKKAKEAMKQKTEMNLQILQQLVKEGE</sequence>
<gene>
    <name evidence="3" type="primary">csaB</name>
    <name evidence="3" type="ORF">F8154_09555</name>
</gene>
<protein>
    <submittedName>
        <fullName evidence="3">Polysaccharide pyruvyl transferase CsaB</fullName>
    </submittedName>
</protein>
<evidence type="ECO:0000256" key="1">
    <source>
        <dbReference type="SAM" id="Coils"/>
    </source>
</evidence>
<dbReference type="Pfam" id="PF04230">
    <property type="entry name" value="PS_pyruv_trans"/>
    <property type="match status" value="1"/>
</dbReference>
<keyword evidence="1" id="KW-0175">Coiled coil</keyword>
<dbReference type="PANTHER" id="PTHR36836">
    <property type="entry name" value="COLANIC ACID BIOSYNTHESIS PROTEIN WCAK"/>
    <property type="match status" value="1"/>
</dbReference>
<name>A0A6I0FAH4_9FIRM</name>
<organism evidence="3 4">
    <name type="scientific">Alkaliphilus pronyensis</name>
    <dbReference type="NCBI Taxonomy" id="1482732"/>
    <lineage>
        <taxon>Bacteria</taxon>
        <taxon>Bacillati</taxon>
        <taxon>Bacillota</taxon>
        <taxon>Clostridia</taxon>
        <taxon>Peptostreptococcales</taxon>
        <taxon>Natronincolaceae</taxon>
        <taxon>Alkaliphilus</taxon>
    </lineage>
</organism>
<reference evidence="3 4" key="1">
    <citation type="submission" date="2019-10" db="EMBL/GenBank/DDBJ databases">
        <title>Alkaliphilus serpentinus sp. nov. and Alkaliphilus pronyensis sp. nov., two novel anaerobic alkaliphilic species isolated from the serpentinized-hosted hydrothermal field of the Prony Bay (New Caledonia).</title>
        <authorList>
            <person name="Postec A."/>
        </authorList>
    </citation>
    <scope>NUCLEOTIDE SEQUENCE [LARGE SCALE GENOMIC DNA]</scope>
    <source>
        <strain evidence="3 4">LacV</strain>
    </source>
</reference>
<feature type="coiled-coil region" evidence="1">
    <location>
        <begin position="329"/>
        <end position="364"/>
    </location>
</feature>
<evidence type="ECO:0000313" key="4">
    <source>
        <dbReference type="Proteomes" id="UP000432715"/>
    </source>
</evidence>
<feature type="domain" description="Polysaccharide pyruvyl transferase" evidence="2">
    <location>
        <begin position="21"/>
        <end position="300"/>
    </location>
</feature>
<dbReference type="InterPro" id="IPR019896">
    <property type="entry name" value="Polysacch_pyruvyl_Trfase_CsaB"/>
</dbReference>
<dbReference type="Proteomes" id="UP000432715">
    <property type="component" value="Unassembled WGS sequence"/>
</dbReference>
<dbReference type="Gene3D" id="3.40.50.2000">
    <property type="entry name" value="Glycogen Phosphorylase B"/>
    <property type="match status" value="1"/>
</dbReference>
<dbReference type="AlphaFoldDB" id="A0A6I0FAH4"/>
<proteinExistence type="predicted"/>
<dbReference type="InterPro" id="IPR007345">
    <property type="entry name" value="Polysacch_pyruvyl_Trfase"/>
</dbReference>
<keyword evidence="4" id="KW-1185">Reference proteome</keyword>
<dbReference type="EMBL" id="WBZC01000031">
    <property type="protein sequence ID" value="KAB3534173.1"/>
    <property type="molecule type" value="Genomic_DNA"/>
</dbReference>